<reference evidence="12" key="1">
    <citation type="submission" date="2021-07" db="EMBL/GenBank/DDBJ databases">
        <authorList>
            <person name="Catto M.A."/>
            <person name="Jacobson A."/>
            <person name="Kennedy G."/>
            <person name="Labadie P."/>
            <person name="Hunt B.G."/>
            <person name="Srinivasan R."/>
        </authorList>
    </citation>
    <scope>NUCLEOTIDE SEQUENCE</scope>
    <source>
        <strain evidence="12">PL_HMW_Pooled</strain>
        <tissue evidence="12">Head</tissue>
    </source>
</reference>
<reference evidence="12" key="2">
    <citation type="journal article" date="2023" name="BMC Genomics">
        <title>Pest status, molecular evolution, and epigenetic factors derived from the genome assembly of Frankliniella fusca, a thysanopteran phytovirus vector.</title>
        <authorList>
            <person name="Catto M.A."/>
            <person name="Labadie P.E."/>
            <person name="Jacobson A.L."/>
            <person name="Kennedy G.G."/>
            <person name="Srinivasan R."/>
            <person name="Hunt B.G."/>
        </authorList>
    </citation>
    <scope>NUCLEOTIDE SEQUENCE</scope>
    <source>
        <strain evidence="12">PL_HMW_Pooled</strain>
    </source>
</reference>
<feature type="region of interest" description="Disordered" evidence="10">
    <location>
        <begin position="668"/>
        <end position="712"/>
    </location>
</feature>
<keyword evidence="6" id="KW-0804">Transcription</keyword>
<dbReference type="InterPro" id="IPR048365">
    <property type="entry name" value="TNP-like_RNaseH_N"/>
</dbReference>
<feature type="region of interest" description="Disordered" evidence="10">
    <location>
        <begin position="751"/>
        <end position="790"/>
    </location>
</feature>
<evidence type="ECO:0000256" key="5">
    <source>
        <dbReference type="ARBA" id="ARBA00023015"/>
    </source>
</evidence>
<dbReference type="SMART" id="SM00614">
    <property type="entry name" value="ZnF_BED"/>
    <property type="match status" value="1"/>
</dbReference>
<feature type="coiled-coil region" evidence="9">
    <location>
        <begin position="1048"/>
        <end position="1082"/>
    </location>
</feature>
<feature type="compositionally biased region" description="Acidic residues" evidence="10">
    <location>
        <begin position="751"/>
        <end position="760"/>
    </location>
</feature>
<evidence type="ECO:0000256" key="7">
    <source>
        <dbReference type="ARBA" id="ARBA00023242"/>
    </source>
</evidence>
<evidence type="ECO:0000256" key="10">
    <source>
        <dbReference type="SAM" id="MobiDB-lite"/>
    </source>
</evidence>
<keyword evidence="3 8" id="KW-0863">Zinc-finger</keyword>
<dbReference type="PANTHER" id="PTHR46481">
    <property type="entry name" value="ZINC FINGER BED DOMAIN-CONTAINING PROTEIN 4"/>
    <property type="match status" value="1"/>
</dbReference>
<keyword evidence="4" id="KW-0862">Zinc</keyword>
<dbReference type="GO" id="GO:0009791">
    <property type="term" value="P:post-embryonic development"/>
    <property type="evidence" value="ECO:0007669"/>
    <property type="project" value="UniProtKB-ARBA"/>
</dbReference>
<dbReference type="Pfam" id="PF21787">
    <property type="entry name" value="TNP-like_RNaseH_N"/>
    <property type="match status" value="1"/>
</dbReference>
<dbReference type="SUPFAM" id="SSF57667">
    <property type="entry name" value="beta-beta-alpha zinc fingers"/>
    <property type="match status" value="1"/>
</dbReference>
<sequence>MSPSKVWNHFSQPFNTETGLKVTCKVCNLKLSYKNSTSNLRNHAQNVHKIEIPSQAPRGGKRKRSLTSGSKDDDNPDDDLDEASALNVNETSSDADSNFRRTSSAASVASTSSGGPSARSHYQGPLDKCVNNINAFAVGGHKDAECTNALLFMLAVDNMPLRTPDKQGFKVFVKALQPAFKIPSETVCTRLLEEKYLVLRARVAQWILSAGNISLTCDIWTHKYSMKPYLGLTCHFKRGKQQMSLELATKFLTQRKTTEYLAGVLREICDKWSMRLDRVRGVTTDGGANIKAAVKQVFGVDKHVHCLAHQLNGIGQKVIGNKSTPPSEVEMTPAEVAAAAARAEEDADGDFDFEAEEAEASGNMRRSILLKTKKIVRFFKQSEIATAKLIELQRAEGIAEPNCLKHVQEVRTRFNSCYDMCDRYLKLASFTARVLLELQRSRQSKARAPEALTAEEEDTLTEMRDLLAPLARATKEISGEKVCTLSKAIPVVRNLVKAVERYEAVTPVGFDMKEHLKALLETEFRNIEEVRPYAAATLLDPRFKKMGFNQEHPRAPIRIANAVTYVGGLVKAKMAQAEDADAANCEDGGPDAEAPASSSNGDRDEFWGEWDEQVKRQSRSQSNQDMAGGIPVQLRSYLDRPPVARESNPDPLQAWQSFKAEYQFVHQNSSTMEEKEAMESTPDNSSSRKPRKKVPRKKLVKKKKERGKYKSKSVGLCDVDVANCIFSDDEVGAAYMENQQSCSTQLNIPEDAEPQQEDFSDSSSTSTPGLTSQSPSESPSDVSRPSSAASSHQEISLIDSSCEVECSLDVLSDSLSSTSSSVPSRPGSRLSVSSMSAACDMQLMFGATDKEPDEKEFIVFNDIISAVVQTFKKILPSAWTPIATRDCLRLFLLSNSKQKAIQREIVLHYNGTVSIYVHCECLMDKKVLTLNSIPFLSDVESVSVFCENGLKIVKTVMNYDVCLGANHDSTRSVWHIIPETYIDINPYKEDSFIETCRSVSCHRLVKCEKGKAARCVSCSIVLKTLKKREASLRSETASPFTSNAYLTLQQALNKIEVQRGELRKKDKRIARLEKAVENLLAEEGVDIEEDSGNDFYEILKNSKLTPIQQLFLEQQLKATNVKNPRCRRWHPTLIRLALHLKMTSASTYEALRDSGAVILPSSRTLYDYSHAIIAEEGIRRNLVHRASDNSLIGYQNLDEVEKELANFETFVEGQFSGKSTKFEAPLAKTMLAFMVKGLCTDVKIVVAAFPMTSVTADNIYVRAWQVISRLEKAGIKIIAFVCDGAAPNRTFVVKYAAHVLSNTVANDLEFKKWPHTSETIRFIRYHNKFFDFLNGAFRDQGTRTRNENLEPYTDVNDKRFSWLGVPNPGHENDHGNEITYLDYIKGWKDQVKNMPISAKLKEKKKLSWQVMHGTETTIRAFAGAVRLMLQLAEPPQFILARAFSQDPLEQHFSLQRSGCGGSRNPNVNQFLGKQVSLAIQQDLGIKKRKANVEATHEGV</sequence>
<dbReference type="GO" id="GO:0016874">
    <property type="term" value="F:ligase activity"/>
    <property type="evidence" value="ECO:0007669"/>
    <property type="project" value="UniProtKB-KW"/>
</dbReference>
<dbReference type="Pfam" id="PF21789">
    <property type="entry name" value="TNP-like_RNaseH_C"/>
    <property type="match status" value="1"/>
</dbReference>
<dbReference type="PANTHER" id="PTHR46481:SF10">
    <property type="entry name" value="ZINC FINGER BED DOMAIN-CONTAINING PROTEIN 39"/>
    <property type="match status" value="1"/>
</dbReference>
<dbReference type="EMBL" id="JAHWGI010000165">
    <property type="protein sequence ID" value="KAK3910420.1"/>
    <property type="molecule type" value="Genomic_DNA"/>
</dbReference>
<keyword evidence="7" id="KW-0539">Nucleus</keyword>
<evidence type="ECO:0000256" key="2">
    <source>
        <dbReference type="ARBA" id="ARBA00022723"/>
    </source>
</evidence>
<evidence type="ECO:0000256" key="4">
    <source>
        <dbReference type="ARBA" id="ARBA00022833"/>
    </source>
</evidence>
<feature type="region of interest" description="Disordered" evidence="10">
    <location>
        <begin position="40"/>
        <end position="121"/>
    </location>
</feature>
<evidence type="ECO:0000256" key="3">
    <source>
        <dbReference type="ARBA" id="ARBA00022771"/>
    </source>
</evidence>
<dbReference type="InterPro" id="IPR048367">
    <property type="entry name" value="TNP-like_RNaseH_C"/>
</dbReference>
<dbReference type="Pfam" id="PF02892">
    <property type="entry name" value="zf-BED"/>
    <property type="match status" value="1"/>
</dbReference>
<keyword evidence="2" id="KW-0479">Metal-binding</keyword>
<dbReference type="Proteomes" id="UP001219518">
    <property type="component" value="Unassembled WGS sequence"/>
</dbReference>
<evidence type="ECO:0000259" key="11">
    <source>
        <dbReference type="PROSITE" id="PS50808"/>
    </source>
</evidence>
<dbReference type="GO" id="GO:0008270">
    <property type="term" value="F:zinc ion binding"/>
    <property type="evidence" value="ECO:0007669"/>
    <property type="project" value="UniProtKB-KW"/>
</dbReference>
<dbReference type="InterPro" id="IPR012337">
    <property type="entry name" value="RNaseH-like_sf"/>
</dbReference>
<dbReference type="GO" id="GO:0003677">
    <property type="term" value="F:DNA binding"/>
    <property type="evidence" value="ECO:0007669"/>
    <property type="project" value="InterPro"/>
</dbReference>
<gene>
    <name evidence="12" type="ORF">KUF71_004184</name>
</gene>
<dbReference type="PROSITE" id="PS50808">
    <property type="entry name" value="ZF_BED"/>
    <property type="match status" value="1"/>
</dbReference>
<comment type="subcellular location">
    <subcellularLocation>
        <location evidence="1">Nucleus</location>
    </subcellularLocation>
</comment>
<evidence type="ECO:0000256" key="1">
    <source>
        <dbReference type="ARBA" id="ARBA00004123"/>
    </source>
</evidence>
<dbReference type="InterPro" id="IPR036236">
    <property type="entry name" value="Znf_C2H2_sf"/>
</dbReference>
<keyword evidence="13" id="KW-1185">Reference proteome</keyword>
<feature type="compositionally biased region" description="Basic residues" evidence="10">
    <location>
        <begin position="688"/>
        <end position="711"/>
    </location>
</feature>
<dbReference type="InterPro" id="IPR052035">
    <property type="entry name" value="ZnF_BED_domain_contain"/>
</dbReference>
<dbReference type="InterPro" id="IPR003656">
    <property type="entry name" value="Znf_BED"/>
</dbReference>
<keyword evidence="12" id="KW-0436">Ligase</keyword>
<evidence type="ECO:0000256" key="6">
    <source>
        <dbReference type="ARBA" id="ARBA00023163"/>
    </source>
</evidence>
<feature type="compositionally biased region" description="Low complexity" evidence="10">
    <location>
        <begin position="102"/>
        <end position="118"/>
    </location>
</feature>
<proteinExistence type="predicted"/>
<name>A0AAE1GW40_9NEOP</name>
<keyword evidence="5" id="KW-0805">Transcription regulation</keyword>
<accession>A0AAE1GW40</accession>
<feature type="compositionally biased region" description="Polar residues" evidence="10">
    <location>
        <begin position="86"/>
        <end position="96"/>
    </location>
</feature>
<protein>
    <submittedName>
        <fullName evidence="12">E3 SUMO-protein ligase ZBED1</fullName>
    </submittedName>
</protein>
<dbReference type="SUPFAM" id="SSF53098">
    <property type="entry name" value="Ribonuclease H-like"/>
    <property type="match status" value="1"/>
</dbReference>
<feature type="domain" description="BED-type" evidence="11">
    <location>
        <begin position="1"/>
        <end position="55"/>
    </location>
</feature>
<evidence type="ECO:0000313" key="13">
    <source>
        <dbReference type="Proteomes" id="UP001219518"/>
    </source>
</evidence>
<feature type="compositionally biased region" description="Polar residues" evidence="10">
    <location>
        <begin position="761"/>
        <end position="771"/>
    </location>
</feature>
<keyword evidence="9" id="KW-0175">Coiled coil</keyword>
<feature type="compositionally biased region" description="Low complexity" evidence="10">
    <location>
        <begin position="772"/>
        <end position="790"/>
    </location>
</feature>
<organism evidence="12 13">
    <name type="scientific">Frankliniella fusca</name>
    <dbReference type="NCBI Taxonomy" id="407009"/>
    <lineage>
        <taxon>Eukaryota</taxon>
        <taxon>Metazoa</taxon>
        <taxon>Ecdysozoa</taxon>
        <taxon>Arthropoda</taxon>
        <taxon>Hexapoda</taxon>
        <taxon>Insecta</taxon>
        <taxon>Pterygota</taxon>
        <taxon>Neoptera</taxon>
        <taxon>Paraneoptera</taxon>
        <taxon>Thysanoptera</taxon>
        <taxon>Terebrantia</taxon>
        <taxon>Thripoidea</taxon>
        <taxon>Thripidae</taxon>
        <taxon>Frankliniella</taxon>
    </lineage>
</organism>
<feature type="region of interest" description="Disordered" evidence="10">
    <location>
        <begin position="581"/>
        <end position="605"/>
    </location>
</feature>
<evidence type="ECO:0000256" key="8">
    <source>
        <dbReference type="PROSITE-ProRule" id="PRU00027"/>
    </source>
</evidence>
<evidence type="ECO:0000256" key="9">
    <source>
        <dbReference type="SAM" id="Coils"/>
    </source>
</evidence>
<evidence type="ECO:0000313" key="12">
    <source>
        <dbReference type="EMBL" id="KAK3910420.1"/>
    </source>
</evidence>
<dbReference type="GO" id="GO:0005634">
    <property type="term" value="C:nucleus"/>
    <property type="evidence" value="ECO:0007669"/>
    <property type="project" value="UniProtKB-SubCell"/>
</dbReference>
<comment type="caution">
    <text evidence="12">The sequence shown here is derived from an EMBL/GenBank/DDBJ whole genome shotgun (WGS) entry which is preliminary data.</text>
</comment>